<dbReference type="GO" id="GO:0015629">
    <property type="term" value="C:actin cytoskeleton"/>
    <property type="evidence" value="ECO:0007669"/>
    <property type="project" value="InterPro"/>
</dbReference>
<dbReference type="GO" id="GO:0003779">
    <property type="term" value="F:actin binding"/>
    <property type="evidence" value="ECO:0007669"/>
    <property type="project" value="UniProtKB-KW"/>
</dbReference>
<name>A0A7S0MPW8_9CHLO</name>
<dbReference type="CDD" id="cd11286">
    <property type="entry name" value="ADF_cofilin_like"/>
    <property type="match status" value="1"/>
</dbReference>
<evidence type="ECO:0000256" key="2">
    <source>
        <dbReference type="ARBA" id="ARBA00023203"/>
    </source>
</evidence>
<feature type="domain" description="ADF-H" evidence="3">
    <location>
        <begin position="5"/>
        <end position="138"/>
    </location>
</feature>
<dbReference type="Pfam" id="PF00241">
    <property type="entry name" value="Cofilin_ADF"/>
    <property type="match status" value="1"/>
</dbReference>
<dbReference type="SMART" id="SM00102">
    <property type="entry name" value="ADF"/>
    <property type="match status" value="1"/>
</dbReference>
<organism evidence="4">
    <name type="scientific">Pyramimonas obovata</name>
    <dbReference type="NCBI Taxonomy" id="1411642"/>
    <lineage>
        <taxon>Eukaryota</taxon>
        <taxon>Viridiplantae</taxon>
        <taxon>Chlorophyta</taxon>
        <taxon>Pyramimonadophyceae</taxon>
        <taxon>Pyramimonadales</taxon>
        <taxon>Pyramimonadaceae</taxon>
        <taxon>Pyramimonas</taxon>
        <taxon>Pyramimonas incertae sedis</taxon>
    </lineage>
</organism>
<dbReference type="PROSITE" id="PS51263">
    <property type="entry name" value="ADF_H"/>
    <property type="match status" value="1"/>
</dbReference>
<reference evidence="4" key="1">
    <citation type="submission" date="2021-01" db="EMBL/GenBank/DDBJ databases">
        <authorList>
            <person name="Corre E."/>
            <person name="Pelletier E."/>
            <person name="Niang G."/>
            <person name="Scheremetjew M."/>
            <person name="Finn R."/>
            <person name="Kale V."/>
            <person name="Holt S."/>
            <person name="Cochrane G."/>
            <person name="Meng A."/>
            <person name="Brown T."/>
            <person name="Cohen L."/>
        </authorList>
    </citation>
    <scope>NUCLEOTIDE SEQUENCE</scope>
    <source>
        <strain evidence="4">CCMP722</strain>
    </source>
</reference>
<dbReference type="InterPro" id="IPR002108">
    <property type="entry name" value="ADF-H"/>
</dbReference>
<evidence type="ECO:0000313" key="4">
    <source>
        <dbReference type="EMBL" id="CAD8647935.1"/>
    </source>
</evidence>
<dbReference type="Gene3D" id="3.40.20.10">
    <property type="entry name" value="Severin"/>
    <property type="match status" value="1"/>
</dbReference>
<sequence length="141" mass="15935">MAGASSGVAVEDDCVSVFMDLKKKRKYRWIVYKIDGERKVVLECTGEPSASYESFCEKLPEHDCRYGIYDHDYTDVEGCQKSKIVFFAWSPDTAKVKPKMLYASSKDAFRRLLDGIHFEIQATDASEVDIAAIQEKCGPKC</sequence>
<gene>
    <name evidence="4" type="ORF">POBO1169_LOCUS337</name>
</gene>
<dbReference type="SUPFAM" id="SSF55753">
    <property type="entry name" value="Actin depolymerizing proteins"/>
    <property type="match status" value="1"/>
</dbReference>
<comment type="similarity">
    <text evidence="1">Belongs to the actin-binding proteins ADF family.</text>
</comment>
<evidence type="ECO:0000256" key="1">
    <source>
        <dbReference type="ARBA" id="ARBA00006844"/>
    </source>
</evidence>
<evidence type="ECO:0000259" key="3">
    <source>
        <dbReference type="PROSITE" id="PS51263"/>
    </source>
</evidence>
<accession>A0A7S0MPW8</accession>
<dbReference type="GO" id="GO:0030042">
    <property type="term" value="P:actin filament depolymerization"/>
    <property type="evidence" value="ECO:0007669"/>
    <property type="project" value="InterPro"/>
</dbReference>
<dbReference type="PANTHER" id="PTHR11913">
    <property type="entry name" value="COFILIN-RELATED"/>
    <property type="match status" value="1"/>
</dbReference>
<dbReference type="EMBL" id="HBFA01000736">
    <property type="protein sequence ID" value="CAD8647935.1"/>
    <property type="molecule type" value="Transcribed_RNA"/>
</dbReference>
<proteinExistence type="inferred from homology"/>
<dbReference type="InterPro" id="IPR017904">
    <property type="entry name" value="ADF/Cofilin"/>
</dbReference>
<dbReference type="AlphaFoldDB" id="A0A7S0MPW8"/>
<protein>
    <recommendedName>
        <fullName evidence="3">ADF-H domain-containing protein</fullName>
    </recommendedName>
</protein>
<dbReference type="InterPro" id="IPR029006">
    <property type="entry name" value="ADF-H/Gelsolin-like_dom_sf"/>
</dbReference>
<keyword evidence="2" id="KW-0009">Actin-binding</keyword>